<sequence length="66" mass="7044">MTTSAPAVSEPDPSALACPGEQVGPCAMCRRKTHKYGRGGAPLCQWCAAPVREQWGPNVRFVSTRA</sequence>
<protein>
    <submittedName>
        <fullName evidence="1">Uncharacterized protein</fullName>
    </submittedName>
</protein>
<dbReference type="RefSeq" id="WP_127912445.1">
    <property type="nucleotide sequence ID" value="NZ_JBEYRR010000013.1"/>
</dbReference>
<dbReference type="EMBL" id="JBEYRS010000018">
    <property type="protein sequence ID" value="MEW2366710.1"/>
    <property type="molecule type" value="Genomic_DNA"/>
</dbReference>
<dbReference type="Proteomes" id="UP001553843">
    <property type="component" value="Unassembled WGS sequence"/>
</dbReference>
<evidence type="ECO:0000313" key="1">
    <source>
        <dbReference type="EMBL" id="MEW2366710.1"/>
    </source>
</evidence>
<reference evidence="1 2" key="1">
    <citation type="submission" date="2024-06" db="EMBL/GenBank/DDBJ databases">
        <title>The Natural Products Discovery Center: Release of the First 8490 Sequenced Strains for Exploring Actinobacteria Biosynthetic Diversity.</title>
        <authorList>
            <person name="Kalkreuter E."/>
            <person name="Kautsar S.A."/>
            <person name="Yang D."/>
            <person name="Bader C.D."/>
            <person name="Teijaro C.N."/>
            <person name="Fluegel L."/>
            <person name="Davis C.M."/>
            <person name="Simpson J.R."/>
            <person name="Lauterbach L."/>
            <person name="Steele A.D."/>
            <person name="Gui C."/>
            <person name="Meng S."/>
            <person name="Li G."/>
            <person name="Viehrig K."/>
            <person name="Ye F."/>
            <person name="Su P."/>
            <person name="Kiefer A.F."/>
            <person name="Nichols A."/>
            <person name="Cepeda A.J."/>
            <person name="Yan W."/>
            <person name="Fan B."/>
            <person name="Jiang Y."/>
            <person name="Adhikari A."/>
            <person name="Zheng C.-J."/>
            <person name="Schuster L."/>
            <person name="Cowan T.M."/>
            <person name="Smanski M.J."/>
            <person name="Chevrette M.G."/>
            <person name="De Carvalho L.P.S."/>
            <person name="Shen B."/>
        </authorList>
    </citation>
    <scope>NUCLEOTIDE SEQUENCE [LARGE SCALE GENOMIC DNA]</scope>
    <source>
        <strain evidence="1 2">NPDC047833</strain>
    </source>
</reference>
<comment type="caution">
    <text evidence="1">The sequence shown here is derived from an EMBL/GenBank/DDBJ whole genome shotgun (WGS) entry which is preliminary data.</text>
</comment>
<proteinExistence type="predicted"/>
<gene>
    <name evidence="1" type="ORF">AB0887_32770</name>
</gene>
<keyword evidence="2" id="KW-1185">Reference proteome</keyword>
<name>A0ABV3M4T0_9ACTN</name>
<accession>A0ABV3M4T0</accession>
<evidence type="ECO:0000313" key="2">
    <source>
        <dbReference type="Proteomes" id="UP001553843"/>
    </source>
</evidence>
<organism evidence="1 2">
    <name type="scientific">Streptomyces huasconensis</name>
    <dbReference type="NCBI Taxonomy" id="1854574"/>
    <lineage>
        <taxon>Bacteria</taxon>
        <taxon>Bacillati</taxon>
        <taxon>Actinomycetota</taxon>
        <taxon>Actinomycetes</taxon>
        <taxon>Kitasatosporales</taxon>
        <taxon>Streptomycetaceae</taxon>
        <taxon>Streptomyces</taxon>
    </lineage>
</organism>